<comment type="caution">
    <text evidence="1">The sequence shown here is derived from an EMBL/GenBank/DDBJ whole genome shotgun (WGS) entry which is preliminary data.</text>
</comment>
<organism evidence="1 2">
    <name type="scientific">Weissella viridescens</name>
    <name type="common">Lactobacillus viridescens</name>
    <dbReference type="NCBI Taxonomy" id="1629"/>
    <lineage>
        <taxon>Bacteria</taxon>
        <taxon>Bacillati</taxon>
        <taxon>Bacillota</taxon>
        <taxon>Bacilli</taxon>
        <taxon>Lactobacillales</taxon>
        <taxon>Lactobacillaceae</taxon>
        <taxon>Weissella</taxon>
    </lineage>
</organism>
<protein>
    <submittedName>
        <fullName evidence="1">Uncharacterized protein</fullName>
    </submittedName>
</protein>
<reference evidence="1 2" key="1">
    <citation type="journal article" date="2015" name="Genome Announc.">
        <title>Expanding the biotechnology potential of lactobacilli through comparative genomics of 213 strains and associated genera.</title>
        <authorList>
            <person name="Sun Z."/>
            <person name="Harris H.M."/>
            <person name="McCann A."/>
            <person name="Guo C."/>
            <person name="Argimon S."/>
            <person name="Zhang W."/>
            <person name="Yang X."/>
            <person name="Jeffery I.B."/>
            <person name="Cooney J.C."/>
            <person name="Kagawa T.F."/>
            <person name="Liu W."/>
            <person name="Song Y."/>
            <person name="Salvetti E."/>
            <person name="Wrobel A."/>
            <person name="Rasinkangas P."/>
            <person name="Parkhill J."/>
            <person name="Rea M.C."/>
            <person name="O'Sullivan O."/>
            <person name="Ritari J."/>
            <person name="Douillard F.P."/>
            <person name="Paul Ross R."/>
            <person name="Yang R."/>
            <person name="Briner A.E."/>
            <person name="Felis G.E."/>
            <person name="de Vos W.M."/>
            <person name="Barrangou R."/>
            <person name="Klaenhammer T.R."/>
            <person name="Caufield P.W."/>
            <person name="Cui Y."/>
            <person name="Zhang H."/>
            <person name="O'Toole P.W."/>
        </authorList>
    </citation>
    <scope>NUCLEOTIDE SEQUENCE [LARGE SCALE GENOMIC DNA]</scope>
    <source>
        <strain evidence="1 2">DSM 20410</strain>
    </source>
</reference>
<name>A0A0R2H6N1_WEIVI</name>
<sequence>MNNNLNLQKVTVMDSKANTRAFQRAKDFFEKEYKDRGMVKWQGFFLSDHVEDVEKYANEREQVEQQEQMPSMTLEEISEVLFDAYRKLETIEYQLKGVDVLGHYPPIKKGKVKGNDENVAVIGNKRVDISQINWCQII</sequence>
<gene>
    <name evidence="1" type="ORF">IV50_GL001178</name>
</gene>
<dbReference type="PATRIC" id="fig|1629.5.peg.1189"/>
<proteinExistence type="predicted"/>
<evidence type="ECO:0000313" key="1">
    <source>
        <dbReference type="EMBL" id="KRN46197.1"/>
    </source>
</evidence>
<dbReference type="EMBL" id="JQBM01000003">
    <property type="protein sequence ID" value="KRN46197.1"/>
    <property type="molecule type" value="Genomic_DNA"/>
</dbReference>
<keyword evidence="2" id="KW-1185">Reference proteome</keyword>
<accession>A0A0R2H6N1</accession>
<evidence type="ECO:0000313" key="2">
    <source>
        <dbReference type="Proteomes" id="UP000051992"/>
    </source>
</evidence>
<dbReference type="Proteomes" id="UP000051992">
    <property type="component" value="Unassembled WGS sequence"/>
</dbReference>
<dbReference type="AlphaFoldDB" id="A0A0R2H6N1"/>